<dbReference type="GO" id="GO:0003677">
    <property type="term" value="F:DNA binding"/>
    <property type="evidence" value="ECO:0007669"/>
    <property type="project" value="UniProtKB-KW"/>
</dbReference>
<evidence type="ECO:0000256" key="2">
    <source>
        <dbReference type="ARBA" id="ARBA00023015"/>
    </source>
</evidence>
<accession>A0A8R7TCF2</accession>
<reference evidence="7" key="2">
    <citation type="submission" date="2018-03" db="EMBL/GenBank/DDBJ databases">
        <title>The Triticum urartu genome reveals the dynamic nature of wheat genome evolution.</title>
        <authorList>
            <person name="Ling H."/>
            <person name="Ma B."/>
            <person name="Shi X."/>
            <person name="Liu H."/>
            <person name="Dong L."/>
            <person name="Sun H."/>
            <person name="Cao Y."/>
            <person name="Gao Q."/>
            <person name="Zheng S."/>
            <person name="Li Y."/>
            <person name="Yu Y."/>
            <person name="Du H."/>
            <person name="Qi M."/>
            <person name="Li Y."/>
            <person name="Yu H."/>
            <person name="Cui Y."/>
            <person name="Wang N."/>
            <person name="Chen C."/>
            <person name="Wu H."/>
            <person name="Zhao Y."/>
            <person name="Zhang J."/>
            <person name="Li Y."/>
            <person name="Zhou W."/>
            <person name="Zhang B."/>
            <person name="Hu W."/>
            <person name="Eijk M."/>
            <person name="Tang J."/>
            <person name="Witsenboer H."/>
            <person name="Zhao S."/>
            <person name="Li Z."/>
            <person name="Zhang A."/>
            <person name="Wang D."/>
            <person name="Liang C."/>
        </authorList>
    </citation>
    <scope>NUCLEOTIDE SEQUENCE [LARGE SCALE GENOMIC DNA]</scope>
    <source>
        <strain evidence="7">cv. G1812</strain>
    </source>
</reference>
<dbReference type="PANTHER" id="PTHR34067:SF25">
    <property type="entry name" value="OS04G0193200 PROTEIN"/>
    <property type="match status" value="1"/>
</dbReference>
<dbReference type="Proteomes" id="UP000015106">
    <property type="component" value="Chromosome 2"/>
</dbReference>
<evidence type="ECO:0000259" key="6">
    <source>
        <dbReference type="PROSITE" id="PS50982"/>
    </source>
</evidence>
<evidence type="ECO:0000256" key="3">
    <source>
        <dbReference type="ARBA" id="ARBA00023125"/>
    </source>
</evidence>
<evidence type="ECO:0000256" key="1">
    <source>
        <dbReference type="ARBA" id="ARBA00004123"/>
    </source>
</evidence>
<dbReference type="InterPro" id="IPR016177">
    <property type="entry name" value="DNA-bd_dom_sf"/>
</dbReference>
<evidence type="ECO:0000256" key="5">
    <source>
        <dbReference type="ARBA" id="ARBA00023242"/>
    </source>
</evidence>
<comment type="subcellular location">
    <subcellularLocation>
        <location evidence="1">Nucleus</location>
    </subcellularLocation>
</comment>
<keyword evidence="2" id="KW-0805">Transcription regulation</keyword>
<name>A0A8R7TCF2_TRIUA</name>
<dbReference type="PROSITE" id="PS50982">
    <property type="entry name" value="MBD"/>
    <property type="match status" value="1"/>
</dbReference>
<dbReference type="EnsemblPlants" id="TuG1812G0200000644.01.T01">
    <property type="protein sequence ID" value="TuG1812G0200000644.01.T01"/>
    <property type="gene ID" value="TuG1812G0200000644.01"/>
</dbReference>
<keyword evidence="3" id="KW-0238">DNA-binding</keyword>
<sequence>MKISKCDTDGQCDTSSQEKILAEVDLNPSRLPPGWVKEVVFRKTKEGTRIVMQYYTDPLSNYTFRTLKSAVGYLETKELPKLAFIQNTSVHDVYNFEKFADL</sequence>
<dbReference type="InterPro" id="IPR038945">
    <property type="entry name" value="MBD13-like"/>
</dbReference>
<evidence type="ECO:0000313" key="8">
    <source>
        <dbReference type="Proteomes" id="UP000015106"/>
    </source>
</evidence>
<organism evidence="7 8">
    <name type="scientific">Triticum urartu</name>
    <name type="common">Red wild einkorn</name>
    <name type="synonym">Crithodium urartu</name>
    <dbReference type="NCBI Taxonomy" id="4572"/>
    <lineage>
        <taxon>Eukaryota</taxon>
        <taxon>Viridiplantae</taxon>
        <taxon>Streptophyta</taxon>
        <taxon>Embryophyta</taxon>
        <taxon>Tracheophyta</taxon>
        <taxon>Spermatophyta</taxon>
        <taxon>Magnoliopsida</taxon>
        <taxon>Liliopsida</taxon>
        <taxon>Poales</taxon>
        <taxon>Poaceae</taxon>
        <taxon>BOP clade</taxon>
        <taxon>Pooideae</taxon>
        <taxon>Triticodae</taxon>
        <taxon>Triticeae</taxon>
        <taxon>Triticinae</taxon>
        <taxon>Triticum</taxon>
    </lineage>
</organism>
<reference evidence="7" key="3">
    <citation type="submission" date="2022-06" db="UniProtKB">
        <authorList>
            <consortium name="EnsemblPlants"/>
        </authorList>
    </citation>
    <scope>IDENTIFICATION</scope>
</reference>
<dbReference type="PANTHER" id="PTHR34067">
    <property type="entry name" value="OS04G0193200 PROTEIN"/>
    <property type="match status" value="1"/>
</dbReference>
<evidence type="ECO:0000313" key="7">
    <source>
        <dbReference type="EnsemblPlants" id="TuG1812G0200000644.01.T01"/>
    </source>
</evidence>
<dbReference type="Gene3D" id="3.30.890.10">
    <property type="entry name" value="Methyl-cpg-binding Protein 2, Chain A"/>
    <property type="match status" value="1"/>
</dbReference>
<keyword evidence="8" id="KW-1185">Reference proteome</keyword>
<dbReference type="GO" id="GO:0005634">
    <property type="term" value="C:nucleus"/>
    <property type="evidence" value="ECO:0007669"/>
    <property type="project" value="UniProtKB-SubCell"/>
</dbReference>
<feature type="domain" description="MBD" evidence="6">
    <location>
        <begin position="21"/>
        <end position="91"/>
    </location>
</feature>
<dbReference type="Gramene" id="TuG1812G0200000644.01.T01">
    <property type="protein sequence ID" value="TuG1812G0200000644.01.T01"/>
    <property type="gene ID" value="TuG1812G0200000644.01"/>
</dbReference>
<keyword evidence="4" id="KW-0804">Transcription</keyword>
<dbReference type="SUPFAM" id="SSF54171">
    <property type="entry name" value="DNA-binding domain"/>
    <property type="match status" value="1"/>
</dbReference>
<proteinExistence type="predicted"/>
<dbReference type="AlphaFoldDB" id="A0A8R7TCF2"/>
<evidence type="ECO:0000256" key="4">
    <source>
        <dbReference type="ARBA" id="ARBA00023163"/>
    </source>
</evidence>
<keyword evidence="5" id="KW-0539">Nucleus</keyword>
<reference evidence="8" key="1">
    <citation type="journal article" date="2013" name="Nature">
        <title>Draft genome of the wheat A-genome progenitor Triticum urartu.</title>
        <authorList>
            <person name="Ling H.Q."/>
            <person name="Zhao S."/>
            <person name="Liu D."/>
            <person name="Wang J."/>
            <person name="Sun H."/>
            <person name="Zhang C."/>
            <person name="Fan H."/>
            <person name="Li D."/>
            <person name="Dong L."/>
            <person name="Tao Y."/>
            <person name="Gao C."/>
            <person name="Wu H."/>
            <person name="Li Y."/>
            <person name="Cui Y."/>
            <person name="Guo X."/>
            <person name="Zheng S."/>
            <person name="Wang B."/>
            <person name="Yu K."/>
            <person name="Liang Q."/>
            <person name="Yang W."/>
            <person name="Lou X."/>
            <person name="Chen J."/>
            <person name="Feng M."/>
            <person name="Jian J."/>
            <person name="Zhang X."/>
            <person name="Luo G."/>
            <person name="Jiang Y."/>
            <person name="Liu J."/>
            <person name="Wang Z."/>
            <person name="Sha Y."/>
            <person name="Zhang B."/>
            <person name="Wu H."/>
            <person name="Tang D."/>
            <person name="Shen Q."/>
            <person name="Xue P."/>
            <person name="Zou S."/>
            <person name="Wang X."/>
            <person name="Liu X."/>
            <person name="Wang F."/>
            <person name="Yang Y."/>
            <person name="An X."/>
            <person name="Dong Z."/>
            <person name="Zhang K."/>
            <person name="Zhang X."/>
            <person name="Luo M.C."/>
            <person name="Dvorak J."/>
            <person name="Tong Y."/>
            <person name="Wang J."/>
            <person name="Yang H."/>
            <person name="Li Z."/>
            <person name="Wang D."/>
            <person name="Zhang A."/>
            <person name="Wang J."/>
        </authorList>
    </citation>
    <scope>NUCLEOTIDE SEQUENCE</scope>
    <source>
        <strain evidence="8">cv. G1812</strain>
    </source>
</reference>
<protein>
    <recommendedName>
        <fullName evidence="6">MBD domain-containing protein</fullName>
    </recommendedName>
</protein>
<dbReference type="InterPro" id="IPR001739">
    <property type="entry name" value="Methyl_CpG_DNA-bd"/>
</dbReference>